<comment type="caution">
    <text evidence="1">The sequence shown here is derived from an EMBL/GenBank/DDBJ whole genome shotgun (WGS) entry which is preliminary data.</text>
</comment>
<organism evidence="1 2">
    <name type="scientific">Vaccinium darrowii</name>
    <dbReference type="NCBI Taxonomy" id="229202"/>
    <lineage>
        <taxon>Eukaryota</taxon>
        <taxon>Viridiplantae</taxon>
        <taxon>Streptophyta</taxon>
        <taxon>Embryophyta</taxon>
        <taxon>Tracheophyta</taxon>
        <taxon>Spermatophyta</taxon>
        <taxon>Magnoliopsida</taxon>
        <taxon>eudicotyledons</taxon>
        <taxon>Gunneridae</taxon>
        <taxon>Pentapetalae</taxon>
        <taxon>asterids</taxon>
        <taxon>Ericales</taxon>
        <taxon>Ericaceae</taxon>
        <taxon>Vaccinioideae</taxon>
        <taxon>Vaccinieae</taxon>
        <taxon>Vaccinium</taxon>
    </lineage>
</organism>
<gene>
    <name evidence="1" type="ORF">Vadar_027799</name>
</gene>
<sequence>MAPRKLFDERPLLEDPPSASPSEEEEDNRDQQPSKETQESEFFSVGEGEGQGEGEEEEEEEEQVEVAKNTTTEEGGEEEEEEEINNTTRLSHPKSTPKEEEKPGRSVGNRLWSEDDEITILEGMINYHSKKGTDPYSEIDEFHEFIKNSLSVDASMRKFVDKVRKMKVKYNKNVEKGEGAVFSKPPKPHDVKCFELSKKIWAVGGGGKQKRNGVDGNGKRGSKRVRKTVELDEKAGGSGGRHQPSLNQSLAREAETLPFDLSMDERLKSIMMANMSMIGGVKAKELKKKGKDLVVDKVAMYLREVELAKEWTELILDDMKASKG</sequence>
<evidence type="ECO:0000313" key="1">
    <source>
        <dbReference type="EMBL" id="KAH7835599.1"/>
    </source>
</evidence>
<dbReference type="EMBL" id="CM037152">
    <property type="protein sequence ID" value="KAH7835599.1"/>
    <property type="molecule type" value="Genomic_DNA"/>
</dbReference>
<reference evidence="1 2" key="1">
    <citation type="journal article" date="2021" name="Hortic Res">
        <title>High-quality reference genome and annotation aids understanding of berry development for evergreen blueberry (Vaccinium darrowii).</title>
        <authorList>
            <person name="Yu J."/>
            <person name="Hulse-Kemp A.M."/>
            <person name="Babiker E."/>
            <person name="Staton M."/>
        </authorList>
    </citation>
    <scope>NUCLEOTIDE SEQUENCE [LARGE SCALE GENOMIC DNA]</scope>
    <source>
        <strain evidence="2">cv. NJ 8807/NJ 8810</strain>
        <tissue evidence="1">Young leaf</tissue>
    </source>
</reference>
<dbReference type="Proteomes" id="UP000828048">
    <property type="component" value="Chromosome 2"/>
</dbReference>
<keyword evidence="2" id="KW-1185">Reference proteome</keyword>
<protein>
    <submittedName>
        <fullName evidence="1">Uncharacterized protein</fullName>
    </submittedName>
</protein>
<name>A0ACB7X4Y8_9ERIC</name>
<evidence type="ECO:0000313" key="2">
    <source>
        <dbReference type="Proteomes" id="UP000828048"/>
    </source>
</evidence>
<proteinExistence type="predicted"/>
<accession>A0ACB7X4Y8</accession>